<dbReference type="Proteomes" id="UP001501599">
    <property type="component" value="Unassembled WGS sequence"/>
</dbReference>
<dbReference type="Pfam" id="PF11290">
    <property type="entry name" value="DUF3090"/>
    <property type="match status" value="1"/>
</dbReference>
<comment type="caution">
    <text evidence="1">The sequence shown here is derived from an EMBL/GenBank/DDBJ whole genome shotgun (WGS) entry which is preliminary data.</text>
</comment>
<protein>
    <submittedName>
        <fullName evidence="1">DUF3090 domain-containing protein</fullName>
    </submittedName>
</protein>
<sequence length="188" mass="20242">MEGMSPVVHGFDWPDRFVVGTVGEPGARTFYLQARSGGDVVSVALEKQQSAQLAAGIDHILDELRTQSGNPFHVPEGTPDELLDDDPLDAPVVERFRVGRMTLGWDPSTAQIVIEALPLATEADEDDPLDEPTEPDELLVVRIPVGSARAFALRTRGIVAAGRPLCPLCGEPTHPDRPHVCGLPDDLP</sequence>
<proteinExistence type="predicted"/>
<gene>
    <name evidence="1" type="ORF">GCM10009846_20520</name>
</gene>
<accession>A0ABN3AT84</accession>
<organism evidence="1 2">
    <name type="scientific">Agrococcus versicolor</name>
    <dbReference type="NCBI Taxonomy" id="501482"/>
    <lineage>
        <taxon>Bacteria</taxon>
        <taxon>Bacillati</taxon>
        <taxon>Actinomycetota</taxon>
        <taxon>Actinomycetes</taxon>
        <taxon>Micrococcales</taxon>
        <taxon>Microbacteriaceae</taxon>
        <taxon>Agrococcus</taxon>
    </lineage>
</organism>
<evidence type="ECO:0000313" key="1">
    <source>
        <dbReference type="EMBL" id="GAA2174466.1"/>
    </source>
</evidence>
<dbReference type="InterPro" id="IPR021441">
    <property type="entry name" value="DUF3090"/>
</dbReference>
<dbReference type="NCBIfam" id="TIGR03847">
    <property type="entry name" value="conserved hypothetical protein"/>
    <property type="match status" value="1"/>
</dbReference>
<dbReference type="EMBL" id="BAAAQT010000006">
    <property type="protein sequence ID" value="GAA2174466.1"/>
    <property type="molecule type" value="Genomic_DNA"/>
</dbReference>
<evidence type="ECO:0000313" key="2">
    <source>
        <dbReference type="Proteomes" id="UP001501599"/>
    </source>
</evidence>
<name>A0ABN3AT84_9MICO</name>
<reference evidence="1 2" key="1">
    <citation type="journal article" date="2019" name="Int. J. Syst. Evol. Microbiol.">
        <title>The Global Catalogue of Microorganisms (GCM) 10K type strain sequencing project: providing services to taxonomists for standard genome sequencing and annotation.</title>
        <authorList>
            <consortium name="The Broad Institute Genomics Platform"/>
            <consortium name="The Broad Institute Genome Sequencing Center for Infectious Disease"/>
            <person name="Wu L."/>
            <person name="Ma J."/>
        </authorList>
    </citation>
    <scope>NUCLEOTIDE SEQUENCE [LARGE SCALE GENOMIC DNA]</scope>
    <source>
        <strain evidence="1 2">JCM 16026</strain>
    </source>
</reference>
<keyword evidence="2" id="KW-1185">Reference proteome</keyword>